<protein>
    <submittedName>
        <fullName evidence="1">Uncharacterized protein</fullName>
    </submittedName>
</protein>
<reference evidence="1" key="1">
    <citation type="submission" date="2022-04" db="EMBL/GenBank/DDBJ databases">
        <title>Genome of the entomopathogenic fungus Entomophthora muscae.</title>
        <authorList>
            <person name="Elya C."/>
            <person name="Lovett B.R."/>
            <person name="Lee E."/>
            <person name="Macias A.M."/>
            <person name="Hajek A.E."/>
            <person name="De Bivort B.L."/>
            <person name="Kasson M.T."/>
            <person name="De Fine Licht H.H."/>
            <person name="Stajich J.E."/>
        </authorList>
    </citation>
    <scope>NUCLEOTIDE SEQUENCE</scope>
    <source>
        <strain evidence="1">Berkeley</strain>
    </source>
</reference>
<name>A0ACC2U928_9FUNG</name>
<dbReference type="Proteomes" id="UP001165960">
    <property type="component" value="Unassembled WGS sequence"/>
</dbReference>
<accession>A0ACC2U928</accession>
<keyword evidence="2" id="KW-1185">Reference proteome</keyword>
<gene>
    <name evidence="1" type="ORF">DSO57_1035809</name>
</gene>
<evidence type="ECO:0000313" key="2">
    <source>
        <dbReference type="Proteomes" id="UP001165960"/>
    </source>
</evidence>
<evidence type="ECO:0000313" key="1">
    <source>
        <dbReference type="EMBL" id="KAJ9083323.1"/>
    </source>
</evidence>
<proteinExistence type="predicted"/>
<organism evidence="1 2">
    <name type="scientific">Entomophthora muscae</name>
    <dbReference type="NCBI Taxonomy" id="34485"/>
    <lineage>
        <taxon>Eukaryota</taxon>
        <taxon>Fungi</taxon>
        <taxon>Fungi incertae sedis</taxon>
        <taxon>Zoopagomycota</taxon>
        <taxon>Entomophthoromycotina</taxon>
        <taxon>Entomophthoromycetes</taxon>
        <taxon>Entomophthorales</taxon>
        <taxon>Entomophthoraceae</taxon>
        <taxon>Entomophthora</taxon>
    </lineage>
</organism>
<comment type="caution">
    <text evidence="1">The sequence shown here is derived from an EMBL/GenBank/DDBJ whole genome shotgun (WGS) entry which is preliminary data.</text>
</comment>
<dbReference type="EMBL" id="QTSX02001036">
    <property type="protein sequence ID" value="KAJ9083323.1"/>
    <property type="molecule type" value="Genomic_DNA"/>
</dbReference>
<sequence length="433" mass="50384">MPLFSKPLTTCVLESLYFEDQLVARLVCKEWYVIIEPFLVRMKDGGYNLTLRDKKNFGKYFYEATIEAKLLKHLFEAKIFFPNVKSLSIWNPYTEEWERELFFKLLHYFSDLGVSISLNNTNQHHIDIPVGLKINSIYLDYLCHPEACLNNVDSPHLESLNIEYDNDCEFGAENLLALASQKFPSLKRLEFKVGCYRRSLKYLILTFYETDDFFPSVQLETCMESLSLGRGTYQILQDRFTSFCWKGIKELSVIVEDRICPHVDQMFPKIDSLILQQMPDDYHQEIPKTFYLVGPISSPKLNMNIESSNLICNYEAKWPAVIRVSFTCTAQNVFKSALDWIFTCLPLIETVTLIIPEIYLQDDLPFKFMRRKKCLSLRYIYSNTRISMSLIKLLKAAAPNLLLIVCPMDEEIKLGLSKLSLTGEDLPKNHFSQ</sequence>